<dbReference type="RefSeq" id="WP_111230682.1">
    <property type="nucleotide sequence ID" value="NZ_NBIU01000059.1"/>
</dbReference>
<sequence>MSNSVELLANNGYFKQTFLKDIPYPQVIEELDFEKLLKAYEELFKTFFDENVELLESDPFKAVLEALAYREMIIRARINESIKATYLHYAKGDDLDNVVANGYLIKRLEGVKPSASVEFELNTLLDYDVLIPKGSIFSNELADIATLKENVFIKKNTNKALGVLELEEYIESKEVKCEFLQTPLPFVAKIKQLEAFSGGASKESDEALRERAVMSVHRFSTAGSEKGYIYHALSATPKVSSIKALNNGAGKVRVIIKSEDETIIPEVEAYLSGDEVRPLTDSVSVELAKAREFKVTAKLYLLELSRVNEISSKINDLQKDFDLSVDLALGFIYKCLHQEGVYKSEIITLEEKIKLEVEHHTQESTQENTEEEESYIYKDLPLQDILIADDEFAMLNFSIEYQKATL</sequence>
<feature type="domain" description="Baseplate J-like central" evidence="1">
    <location>
        <begin position="220"/>
        <end position="285"/>
    </location>
</feature>
<dbReference type="PIRSF" id="PIRSF020481">
    <property type="entry name" value="BAP"/>
    <property type="match status" value="1"/>
</dbReference>
<organism evidence="2 3">
    <name type="scientific">Helicobacter valdiviensis</name>
    <dbReference type="NCBI Taxonomy" id="1458358"/>
    <lineage>
        <taxon>Bacteria</taxon>
        <taxon>Pseudomonadati</taxon>
        <taxon>Campylobacterota</taxon>
        <taxon>Epsilonproteobacteria</taxon>
        <taxon>Campylobacterales</taxon>
        <taxon>Helicobacteraceae</taxon>
        <taxon>Helicobacter</taxon>
    </lineage>
</organism>
<keyword evidence="3" id="KW-1185">Reference proteome</keyword>
<reference evidence="2 3" key="1">
    <citation type="submission" date="2017-03" db="EMBL/GenBank/DDBJ databases">
        <title>Genomic and clinical evidence uncovers the enterohepatic species Helicobacter valdiviensis as a potential human intestinal pathogen.</title>
        <authorList>
            <person name="Fresia P."/>
            <person name="Jara R."/>
            <person name="Sierra R."/>
            <person name="Ferres I."/>
            <person name="Greif G."/>
            <person name="Iraola G."/>
            <person name="Collado L."/>
        </authorList>
    </citation>
    <scope>NUCLEOTIDE SEQUENCE [LARGE SCALE GENOMIC DNA]</scope>
    <source>
        <strain evidence="2 3">WBE14</strain>
    </source>
</reference>
<evidence type="ECO:0000259" key="1">
    <source>
        <dbReference type="Pfam" id="PF26078"/>
    </source>
</evidence>
<accession>A0A2W6PKN0</accession>
<protein>
    <submittedName>
        <fullName evidence="2">Baseplate assembly protein</fullName>
    </submittedName>
</protein>
<dbReference type="OrthoDB" id="9793802at2"/>
<dbReference type="InterPro" id="IPR014507">
    <property type="entry name" value="Baseplate_assembly_J_pred"/>
</dbReference>
<dbReference type="AlphaFoldDB" id="A0A2W6PKN0"/>
<dbReference type="Proteomes" id="UP000249746">
    <property type="component" value="Unassembled WGS sequence"/>
</dbReference>
<name>A0A2W6PKN0_9HELI</name>
<evidence type="ECO:0000313" key="2">
    <source>
        <dbReference type="EMBL" id="PZT47223.1"/>
    </source>
</evidence>
<dbReference type="EMBL" id="NBIU01000059">
    <property type="protein sequence ID" value="PZT47223.1"/>
    <property type="molecule type" value="Genomic_DNA"/>
</dbReference>
<comment type="caution">
    <text evidence="2">The sequence shown here is derived from an EMBL/GenBank/DDBJ whole genome shotgun (WGS) entry which is preliminary data.</text>
</comment>
<gene>
    <name evidence="2" type="ORF">B6S12_10210</name>
</gene>
<dbReference type="Pfam" id="PF26078">
    <property type="entry name" value="Baseplate_J_M"/>
    <property type="match status" value="1"/>
</dbReference>
<dbReference type="InterPro" id="IPR058531">
    <property type="entry name" value="Baseplate_J_M"/>
</dbReference>
<evidence type="ECO:0000313" key="3">
    <source>
        <dbReference type="Proteomes" id="UP000249746"/>
    </source>
</evidence>
<proteinExistence type="predicted"/>